<organism evidence="6 7">
    <name type="scientific">Sphingomonas kaistensis</name>
    <dbReference type="NCBI Taxonomy" id="298708"/>
    <lineage>
        <taxon>Bacteria</taxon>
        <taxon>Pseudomonadati</taxon>
        <taxon>Pseudomonadota</taxon>
        <taxon>Alphaproteobacteria</taxon>
        <taxon>Sphingomonadales</taxon>
        <taxon>Sphingomonadaceae</taxon>
        <taxon>Sphingomonas</taxon>
    </lineage>
</organism>
<proteinExistence type="predicted"/>
<dbReference type="PANTHER" id="PTHR13887">
    <property type="entry name" value="GLUTATHIONE S-TRANSFERASE KAPPA"/>
    <property type="match status" value="1"/>
</dbReference>
<dbReference type="PANTHER" id="PTHR13887:SF14">
    <property type="entry name" value="DISULFIDE BOND FORMATION PROTEIN D"/>
    <property type="match status" value="1"/>
</dbReference>
<evidence type="ECO:0000256" key="3">
    <source>
        <dbReference type="ARBA" id="ARBA00023157"/>
    </source>
</evidence>
<keyword evidence="4" id="KW-0676">Redox-active center</keyword>
<evidence type="ECO:0000313" key="6">
    <source>
        <dbReference type="EMBL" id="WWM70421.1"/>
    </source>
</evidence>
<accession>A0ABZ2FZZ8</accession>
<keyword evidence="3" id="KW-1015">Disulfide bond</keyword>
<dbReference type="Proteomes" id="UP001382935">
    <property type="component" value="Chromosome"/>
</dbReference>
<evidence type="ECO:0000256" key="4">
    <source>
        <dbReference type="ARBA" id="ARBA00023284"/>
    </source>
</evidence>
<feature type="domain" description="Thioredoxin" evidence="5">
    <location>
        <begin position="33"/>
        <end position="231"/>
    </location>
</feature>
<sequence>MAARNAVAATEQDIWVILMASLTRRETLSLLGVAVAGSAASVVLQRTAPLGRDVHDNPAAKSILKDTDWPSFGPADADLTVVTFTDYRCPACLYAAPKLDEAVAKDGKVRLVYRDWPIFGAQSEEAARAAIAAHLHGRYVAMHKALMASRVPFTSASIMQIAAGAGIDTQRLSADLQSRSEVIARRLARNRLDAARLRLPGTPGYLIGHLLVVGALQADEFATAFLSARKL</sequence>
<evidence type="ECO:0000313" key="7">
    <source>
        <dbReference type="Proteomes" id="UP001382935"/>
    </source>
</evidence>
<evidence type="ECO:0000256" key="1">
    <source>
        <dbReference type="ARBA" id="ARBA00022729"/>
    </source>
</evidence>
<keyword evidence="1" id="KW-0732">Signal</keyword>
<dbReference type="SUPFAM" id="SSF52833">
    <property type="entry name" value="Thioredoxin-like"/>
    <property type="match status" value="1"/>
</dbReference>
<reference evidence="6 7" key="1">
    <citation type="submission" date="2024-02" db="EMBL/GenBank/DDBJ databases">
        <title>Full genome sequence of Sphingomonas kaistensis.</title>
        <authorList>
            <person name="Poletto B.L."/>
            <person name="Silva G."/>
            <person name="Galante D."/>
            <person name="Campos K.R."/>
            <person name="Santos M.B.N."/>
            <person name="Sacchi C.T."/>
        </authorList>
    </citation>
    <scope>NUCLEOTIDE SEQUENCE [LARGE SCALE GENOMIC DNA]</scope>
    <source>
        <strain evidence="6 7">MA4R</strain>
    </source>
</reference>
<dbReference type="PROSITE" id="PS51352">
    <property type="entry name" value="THIOREDOXIN_2"/>
    <property type="match status" value="1"/>
</dbReference>
<keyword evidence="2" id="KW-0560">Oxidoreductase</keyword>
<dbReference type="InterPro" id="IPR001853">
    <property type="entry name" value="DSBA-like_thioredoxin_dom"/>
</dbReference>
<dbReference type="RefSeq" id="WP_338503172.1">
    <property type="nucleotide sequence ID" value="NZ_CP145607.1"/>
</dbReference>
<dbReference type="Gene3D" id="3.40.30.10">
    <property type="entry name" value="Glutaredoxin"/>
    <property type="match status" value="1"/>
</dbReference>
<keyword evidence="7" id="KW-1185">Reference proteome</keyword>
<dbReference type="EMBL" id="CP145607">
    <property type="protein sequence ID" value="WWM70421.1"/>
    <property type="molecule type" value="Genomic_DNA"/>
</dbReference>
<name>A0ABZ2FZZ8_9SPHN</name>
<dbReference type="InterPro" id="IPR036249">
    <property type="entry name" value="Thioredoxin-like_sf"/>
</dbReference>
<evidence type="ECO:0000256" key="2">
    <source>
        <dbReference type="ARBA" id="ARBA00023002"/>
    </source>
</evidence>
<dbReference type="Pfam" id="PF01323">
    <property type="entry name" value="DSBA"/>
    <property type="match status" value="1"/>
</dbReference>
<gene>
    <name evidence="6" type="ORF">V6R86_06960</name>
</gene>
<protein>
    <submittedName>
        <fullName evidence="6">DsbA family protein</fullName>
    </submittedName>
</protein>
<evidence type="ECO:0000259" key="5">
    <source>
        <dbReference type="PROSITE" id="PS51352"/>
    </source>
</evidence>
<dbReference type="InterPro" id="IPR013766">
    <property type="entry name" value="Thioredoxin_domain"/>
</dbReference>